<feature type="region of interest" description="Disordered" evidence="1">
    <location>
        <begin position="166"/>
        <end position="191"/>
    </location>
</feature>
<dbReference type="OrthoDB" id="3485856at2759"/>
<protein>
    <submittedName>
        <fullName evidence="2">Uncharacterized protein</fullName>
    </submittedName>
</protein>
<proteinExistence type="predicted"/>
<sequence length="334" mass="36757">MAEHDKLYPGSSQPRAPSLDKSPTASRKVSPTEDPLPSPPDSLQRVRPAAVALPQVLVEVLRELEARPLEEDYHKTVPLSWEEFKRAREEIEVTFRRFDYDPFKSEITIRLPSSVHDSFAGSFNTAVLAKLLPLMDGDTDTAKFVAGIRSMLSTDIFLNKQRQPADLGDDVDKKEQNTSRSDEEYASNIYPVTSGGNGTAAEITYHQARSKDTAEQGKVRVPVAGGTDMTIFMTDTSLDCGPGCNIVTALETLANDPWFYSCNTTVGPVANATMFEHRVSKHVRFLAAQAIALQGYWLSSSTDGTATNKQHQVYPAQQSSEHLSQVTLRVGPVL</sequence>
<name>A0A8H4NJX3_9HYPO</name>
<comment type="caution">
    <text evidence="2">The sequence shown here is derived from an EMBL/GenBank/DDBJ whole genome shotgun (WGS) entry which is preliminary data.</text>
</comment>
<evidence type="ECO:0000313" key="2">
    <source>
        <dbReference type="EMBL" id="KAF4440774.1"/>
    </source>
</evidence>
<organism evidence="2 3">
    <name type="scientific">Fusarium acutatum</name>
    <dbReference type="NCBI Taxonomy" id="78861"/>
    <lineage>
        <taxon>Eukaryota</taxon>
        <taxon>Fungi</taxon>
        <taxon>Dikarya</taxon>
        <taxon>Ascomycota</taxon>
        <taxon>Pezizomycotina</taxon>
        <taxon>Sordariomycetes</taxon>
        <taxon>Hypocreomycetidae</taxon>
        <taxon>Hypocreales</taxon>
        <taxon>Nectriaceae</taxon>
        <taxon>Fusarium</taxon>
        <taxon>Fusarium fujikuroi species complex</taxon>
    </lineage>
</organism>
<feature type="compositionally biased region" description="Basic and acidic residues" evidence="1">
    <location>
        <begin position="170"/>
        <end position="183"/>
    </location>
</feature>
<gene>
    <name evidence="2" type="ORF">FACUT_3202</name>
</gene>
<evidence type="ECO:0000313" key="3">
    <source>
        <dbReference type="Proteomes" id="UP000536711"/>
    </source>
</evidence>
<feature type="compositionally biased region" description="Polar residues" evidence="1">
    <location>
        <begin position="10"/>
        <end position="29"/>
    </location>
</feature>
<dbReference type="AlphaFoldDB" id="A0A8H4NJX3"/>
<reference evidence="2 3" key="1">
    <citation type="submission" date="2020-01" db="EMBL/GenBank/DDBJ databases">
        <title>Identification and distribution of gene clusters putatively required for synthesis of sphingolipid metabolism inhibitors in phylogenetically diverse species of the filamentous fungus Fusarium.</title>
        <authorList>
            <person name="Kim H.-S."/>
            <person name="Busman M."/>
            <person name="Brown D.W."/>
            <person name="Divon H."/>
            <person name="Uhlig S."/>
            <person name="Proctor R.H."/>
        </authorList>
    </citation>
    <scope>NUCLEOTIDE SEQUENCE [LARGE SCALE GENOMIC DNA]</scope>
    <source>
        <strain evidence="2 3">NRRL 13308</strain>
    </source>
</reference>
<keyword evidence="3" id="KW-1185">Reference proteome</keyword>
<evidence type="ECO:0000256" key="1">
    <source>
        <dbReference type="SAM" id="MobiDB-lite"/>
    </source>
</evidence>
<dbReference type="EMBL" id="JAADJF010000067">
    <property type="protein sequence ID" value="KAF4440774.1"/>
    <property type="molecule type" value="Genomic_DNA"/>
</dbReference>
<feature type="region of interest" description="Disordered" evidence="1">
    <location>
        <begin position="1"/>
        <end position="44"/>
    </location>
</feature>
<dbReference type="Proteomes" id="UP000536711">
    <property type="component" value="Unassembled WGS sequence"/>
</dbReference>
<accession>A0A8H4NJX3</accession>